<dbReference type="AlphaFoldDB" id="A0A8S0Y2E4"/>
<evidence type="ECO:0000256" key="14">
    <source>
        <dbReference type="SAM" id="Phobius"/>
    </source>
</evidence>
<dbReference type="Proteomes" id="UP000836597">
    <property type="component" value="Chromosome"/>
</dbReference>
<feature type="binding site" description="axial binding residue" evidence="13">
    <location>
        <position position="186"/>
    </location>
    <ligand>
        <name>heme b</name>
        <dbReference type="ChEBI" id="CHEBI:60344"/>
        <label>1</label>
    </ligand>
    <ligandPart>
        <name>Fe</name>
        <dbReference type="ChEBI" id="CHEBI:18248"/>
    </ligandPart>
</feature>
<feature type="transmembrane region" description="Helical" evidence="14">
    <location>
        <begin position="44"/>
        <end position="63"/>
    </location>
</feature>
<reference evidence="17" key="1">
    <citation type="submission" date="2014-11" db="EMBL/GenBank/DDBJ databases">
        <authorList>
            <person name="Hornung B.V."/>
        </authorList>
    </citation>
    <scope>NUCLEOTIDE SEQUENCE</scope>
    <source>
        <strain evidence="17">INE</strain>
    </source>
</reference>
<feature type="domain" description="NarG-like" evidence="15">
    <location>
        <begin position="4"/>
        <end position="223"/>
    </location>
</feature>
<keyword evidence="6" id="KW-0479">Metal-binding</keyword>
<feature type="binding site" description="axial binding residue" evidence="13">
    <location>
        <position position="63"/>
    </location>
    <ligand>
        <name>heme b</name>
        <dbReference type="ChEBI" id="CHEBI:60344"/>
        <label>1</label>
    </ligand>
    <ligandPart>
        <name>Fe</name>
        <dbReference type="ChEBI" id="CHEBI:18248"/>
    </ligandPart>
</feature>
<feature type="transmembrane region" description="Helical" evidence="14">
    <location>
        <begin position="6"/>
        <end position="23"/>
    </location>
</feature>
<dbReference type="InterPro" id="IPR003816">
    <property type="entry name" value="Nitrate_red_gam"/>
</dbReference>
<evidence type="ECO:0000256" key="5">
    <source>
        <dbReference type="ARBA" id="ARBA00022692"/>
    </source>
</evidence>
<evidence type="ECO:0000259" key="15">
    <source>
        <dbReference type="Pfam" id="PF02665"/>
    </source>
</evidence>
<dbReference type="Pfam" id="PF02665">
    <property type="entry name" value="Nitrate_red_gam"/>
    <property type="match status" value="1"/>
</dbReference>
<keyword evidence="4 13" id="KW-0349">Heme</keyword>
<dbReference type="EMBL" id="CDGJ01000132">
    <property type="protein sequence ID" value="CEJ09486.1"/>
    <property type="molecule type" value="Genomic_DNA"/>
</dbReference>
<evidence type="ECO:0000256" key="8">
    <source>
        <dbReference type="ARBA" id="ARBA00022989"/>
    </source>
</evidence>
<dbReference type="InterPro" id="IPR051936">
    <property type="entry name" value="Heme-iron_electron_transfer"/>
</dbReference>
<evidence type="ECO:0000256" key="6">
    <source>
        <dbReference type="ARBA" id="ARBA00022723"/>
    </source>
</evidence>
<feature type="transmembrane region" description="Helical" evidence="14">
    <location>
        <begin position="181"/>
        <end position="200"/>
    </location>
</feature>
<dbReference type="EC" id="1.7.99.4" evidence="16"/>
<feature type="transmembrane region" description="Helical" evidence="14">
    <location>
        <begin position="83"/>
        <end position="108"/>
    </location>
</feature>
<keyword evidence="9 16" id="KW-0560">Oxidoreductase</keyword>
<evidence type="ECO:0000256" key="13">
    <source>
        <dbReference type="PIRSR" id="PIRSR603816-1"/>
    </source>
</evidence>
<dbReference type="GO" id="GO:0046872">
    <property type="term" value="F:metal ion binding"/>
    <property type="evidence" value="ECO:0007669"/>
    <property type="project" value="UniProtKB-KW"/>
</dbReference>
<dbReference type="InterPro" id="IPR036197">
    <property type="entry name" value="NarG-like_sf"/>
</dbReference>
<dbReference type="Proteomes" id="UP001071230">
    <property type="component" value="Unassembled WGS sequence"/>
</dbReference>
<dbReference type="EMBL" id="LR746496">
    <property type="protein sequence ID" value="CAA7600705.1"/>
    <property type="molecule type" value="Genomic_DNA"/>
</dbReference>
<dbReference type="Gene3D" id="1.20.950.20">
    <property type="entry name" value="Transmembrane di-heme cytochromes, Chain C"/>
    <property type="match status" value="1"/>
</dbReference>
<proteinExistence type="predicted"/>
<dbReference type="GO" id="GO:0042128">
    <property type="term" value="P:nitrate assimilation"/>
    <property type="evidence" value="ECO:0007669"/>
    <property type="project" value="UniProtKB-KW"/>
</dbReference>
<evidence type="ECO:0000256" key="7">
    <source>
        <dbReference type="ARBA" id="ARBA00022982"/>
    </source>
</evidence>
<keyword evidence="8 14" id="KW-1133">Transmembrane helix</keyword>
<reference evidence="16" key="2">
    <citation type="submission" date="2020-01" db="EMBL/GenBank/DDBJ databases">
        <authorList>
            <person name="Hornung B."/>
        </authorList>
    </citation>
    <scope>NUCLEOTIDE SEQUENCE</scope>
    <source>
        <strain evidence="16">PacBioINE</strain>
    </source>
</reference>
<dbReference type="RefSeq" id="WP_240984341.1">
    <property type="nucleotide sequence ID" value="NZ_CDGJ01000132.1"/>
</dbReference>
<keyword evidence="18" id="KW-1185">Reference proteome</keyword>
<keyword evidence="10 13" id="KW-0408">Iron</keyword>
<evidence type="ECO:0000256" key="2">
    <source>
        <dbReference type="ARBA" id="ARBA00022448"/>
    </source>
</evidence>
<protein>
    <submittedName>
        <fullName evidence="16 17">Nitrate reductase</fullName>
        <ecNumber evidence="16">1.7.99.4</ecNumber>
    </submittedName>
</protein>
<keyword evidence="7" id="KW-0249">Electron transport</keyword>
<evidence type="ECO:0000313" key="17">
    <source>
        <dbReference type="EMBL" id="CEJ09486.1"/>
    </source>
</evidence>
<dbReference type="GO" id="GO:0020037">
    <property type="term" value="F:heme binding"/>
    <property type="evidence" value="ECO:0007669"/>
    <property type="project" value="TreeGrafter"/>
</dbReference>
<dbReference type="GO" id="GO:0019645">
    <property type="term" value="P:anaerobic electron transport chain"/>
    <property type="evidence" value="ECO:0007669"/>
    <property type="project" value="TreeGrafter"/>
</dbReference>
<dbReference type="FunFam" id="1.20.950.20:FF:000001">
    <property type="entry name" value="Respiratory nitrate reductase subunit gamma"/>
    <property type="match status" value="1"/>
</dbReference>
<evidence type="ECO:0000256" key="4">
    <source>
        <dbReference type="ARBA" id="ARBA00022617"/>
    </source>
</evidence>
<keyword evidence="5 14" id="KW-0812">Transmembrane</keyword>
<dbReference type="PANTHER" id="PTHR30598:SF3">
    <property type="entry name" value="RESPIRATORY NITRATE REDUCTASE 1 GAMMA CHAIN"/>
    <property type="match status" value="1"/>
</dbReference>
<comment type="subcellular location">
    <subcellularLocation>
        <location evidence="1">Cell membrane</location>
        <topology evidence="1">Multi-pass membrane protein</topology>
    </subcellularLocation>
</comment>
<keyword evidence="2" id="KW-0813">Transport</keyword>
<dbReference type="PANTHER" id="PTHR30598">
    <property type="entry name" value="NITRATE REDUCTASE PRIVATE CHAPERONE, REDOX ENZYME MATURATION PROTEIN REMP FAMILY"/>
    <property type="match status" value="1"/>
</dbReference>
<evidence type="ECO:0000313" key="18">
    <source>
        <dbReference type="Proteomes" id="UP001071230"/>
    </source>
</evidence>
<dbReference type="NCBIfam" id="TIGR00351">
    <property type="entry name" value="narI"/>
    <property type="match status" value="1"/>
</dbReference>
<evidence type="ECO:0000313" key="16">
    <source>
        <dbReference type="EMBL" id="CAA7600705.1"/>
    </source>
</evidence>
<keyword evidence="12 14" id="KW-0472">Membrane</keyword>
<keyword evidence="11" id="KW-0534">Nitrate assimilation</keyword>
<accession>A0A8S0Y2E4</accession>
<evidence type="ECO:0000256" key="11">
    <source>
        <dbReference type="ARBA" id="ARBA00023063"/>
    </source>
</evidence>
<dbReference type="GO" id="GO:0005886">
    <property type="term" value="C:plasma membrane"/>
    <property type="evidence" value="ECO:0007669"/>
    <property type="project" value="UniProtKB-SubCell"/>
</dbReference>
<evidence type="ECO:0000256" key="3">
    <source>
        <dbReference type="ARBA" id="ARBA00022475"/>
    </source>
</evidence>
<dbReference type="GO" id="GO:0008940">
    <property type="term" value="F:nitrate reductase activity"/>
    <property type="evidence" value="ECO:0007669"/>
    <property type="project" value="InterPro"/>
</dbReference>
<evidence type="ECO:0000256" key="9">
    <source>
        <dbReference type="ARBA" id="ARBA00023002"/>
    </source>
</evidence>
<sequence>MGIFWWAIFPYLMITVFVLGHIYRYQKDQWGWTARSSEFLEKKYLKWGSVLFHTGILLVFGGHVVGMLIPEAVTERLGISDKIFHTAAIITGSTAGFITLAGIVLLLVRRVSVKRVRKTSSFADMLIAVLLFLVVSMGLFNTFGFNLFVKSSFDYRATIAPWIRGVLVFAPDPGLMNNVPLFFRLHIIFAFAIFGVWPFTRLVHVWSVPLEYLGRRSYILYRSVGPVAKPVKEWERASGDVG</sequence>
<feature type="binding site" description="axial binding residue" evidence="13">
    <location>
        <position position="53"/>
    </location>
    <ligand>
        <name>heme b</name>
        <dbReference type="ChEBI" id="CHEBI:60344"/>
        <label>1</label>
    </ligand>
    <ligandPart>
        <name>Fe</name>
        <dbReference type="ChEBI" id="CHEBI:18248"/>
    </ligandPart>
</feature>
<evidence type="ECO:0000256" key="12">
    <source>
        <dbReference type="ARBA" id="ARBA00023136"/>
    </source>
</evidence>
<dbReference type="GO" id="GO:0009325">
    <property type="term" value="C:nitrate reductase complex"/>
    <property type="evidence" value="ECO:0007669"/>
    <property type="project" value="InterPro"/>
</dbReference>
<evidence type="ECO:0000256" key="1">
    <source>
        <dbReference type="ARBA" id="ARBA00004651"/>
    </source>
</evidence>
<dbReference type="SUPFAM" id="SSF103501">
    <property type="entry name" value="Respiratory nitrate reductase 1 gamma chain"/>
    <property type="match status" value="1"/>
</dbReference>
<gene>
    <name evidence="16" type="ORF">DEACI_1358</name>
    <name evidence="17" type="ORF">DEACI_3970</name>
</gene>
<name>A0A8S0Y2E4_9FIRM</name>
<dbReference type="KEGG" id="aacx:DEACI_1358"/>
<evidence type="ECO:0000256" key="10">
    <source>
        <dbReference type="ARBA" id="ARBA00023004"/>
    </source>
</evidence>
<keyword evidence="3" id="KW-1003">Cell membrane</keyword>
<feature type="binding site" description="axial binding residue" evidence="13">
    <location>
        <position position="204"/>
    </location>
    <ligand>
        <name>heme b</name>
        <dbReference type="ChEBI" id="CHEBI:60344"/>
        <label>1</label>
    </ligand>
    <ligandPart>
        <name>Fe</name>
        <dbReference type="ChEBI" id="CHEBI:18248"/>
    </ligandPart>
</feature>
<dbReference type="InterPro" id="IPR023234">
    <property type="entry name" value="NarG-like_domain"/>
</dbReference>
<feature type="transmembrane region" description="Helical" evidence="14">
    <location>
        <begin position="120"/>
        <end position="140"/>
    </location>
</feature>
<organism evidence="16">
    <name type="scientific">Acididesulfobacillus acetoxydans</name>
    <dbReference type="NCBI Taxonomy" id="1561005"/>
    <lineage>
        <taxon>Bacteria</taxon>
        <taxon>Bacillati</taxon>
        <taxon>Bacillota</taxon>
        <taxon>Clostridia</taxon>
        <taxon>Eubacteriales</taxon>
        <taxon>Peptococcaceae</taxon>
        <taxon>Acididesulfobacillus</taxon>
    </lineage>
</organism>
<dbReference type="GO" id="GO:0009055">
    <property type="term" value="F:electron transfer activity"/>
    <property type="evidence" value="ECO:0007669"/>
    <property type="project" value="TreeGrafter"/>
</dbReference>